<dbReference type="GO" id="GO:0035556">
    <property type="term" value="P:intracellular signal transduction"/>
    <property type="evidence" value="ECO:0007669"/>
    <property type="project" value="TreeGrafter"/>
</dbReference>
<dbReference type="EC" id="2.7.11.1" evidence="4"/>
<reference evidence="20" key="1">
    <citation type="submission" date="2022-11" db="UniProtKB">
        <authorList>
            <consortium name="WormBaseParasite"/>
        </authorList>
    </citation>
    <scope>IDENTIFICATION</scope>
</reference>
<dbReference type="Pfam" id="PF17820">
    <property type="entry name" value="PDZ_6"/>
    <property type="match status" value="1"/>
</dbReference>
<comment type="catalytic activity">
    <reaction evidence="13">
        <text>L-threonyl-[protein] + ATP = O-phospho-L-threonyl-[protein] + ADP + H(+)</text>
        <dbReference type="Rhea" id="RHEA:46608"/>
        <dbReference type="Rhea" id="RHEA-COMP:11060"/>
        <dbReference type="Rhea" id="RHEA-COMP:11605"/>
        <dbReference type="ChEBI" id="CHEBI:15378"/>
        <dbReference type="ChEBI" id="CHEBI:30013"/>
        <dbReference type="ChEBI" id="CHEBI:30616"/>
        <dbReference type="ChEBI" id="CHEBI:61977"/>
        <dbReference type="ChEBI" id="CHEBI:456216"/>
        <dbReference type="EC" id="2.7.11.1"/>
    </reaction>
</comment>
<evidence type="ECO:0000256" key="7">
    <source>
        <dbReference type="ARBA" id="ARBA00022553"/>
    </source>
</evidence>
<name>A0A914WMI3_9BILA</name>
<dbReference type="GO" id="GO:0004674">
    <property type="term" value="F:protein serine/threonine kinase activity"/>
    <property type="evidence" value="ECO:0007669"/>
    <property type="project" value="UniProtKB-KW"/>
</dbReference>
<dbReference type="InterPro" id="IPR008271">
    <property type="entry name" value="Ser/Thr_kinase_AS"/>
</dbReference>
<dbReference type="InterPro" id="IPR015022">
    <property type="entry name" value="MAST_pre-PK_dom"/>
</dbReference>
<keyword evidence="6" id="KW-0723">Serine/threonine-protein kinase</keyword>
<dbReference type="PANTHER" id="PTHR24356">
    <property type="entry name" value="SERINE/THREONINE-PROTEIN KINASE"/>
    <property type="match status" value="1"/>
</dbReference>
<feature type="compositionally biased region" description="Polar residues" evidence="15">
    <location>
        <begin position="1692"/>
        <end position="1703"/>
    </location>
</feature>
<evidence type="ECO:0000313" key="20">
    <source>
        <dbReference type="WBParaSite" id="PSAMB.scaffold459size50392.g6055.t2"/>
    </source>
</evidence>
<dbReference type="SUPFAM" id="SSF140482">
    <property type="entry name" value="MAST3 pre-PK domain-like"/>
    <property type="match status" value="1"/>
</dbReference>
<feature type="region of interest" description="Disordered" evidence="15">
    <location>
        <begin position="308"/>
        <end position="403"/>
    </location>
</feature>
<dbReference type="Gene3D" id="1.20.1480.20">
    <property type="entry name" value="MAST3 pre-PK domain-like"/>
    <property type="match status" value="1"/>
</dbReference>
<dbReference type="InterPro" id="IPR037711">
    <property type="entry name" value="MAST"/>
</dbReference>
<comment type="catalytic activity">
    <reaction evidence="14">
        <text>L-seryl-[protein] + ATP = O-phospho-L-seryl-[protein] + ADP + H(+)</text>
        <dbReference type="Rhea" id="RHEA:17989"/>
        <dbReference type="Rhea" id="RHEA-COMP:9863"/>
        <dbReference type="Rhea" id="RHEA-COMP:11604"/>
        <dbReference type="ChEBI" id="CHEBI:15378"/>
        <dbReference type="ChEBI" id="CHEBI:29999"/>
        <dbReference type="ChEBI" id="CHEBI:30616"/>
        <dbReference type="ChEBI" id="CHEBI:83421"/>
        <dbReference type="ChEBI" id="CHEBI:456216"/>
        <dbReference type="EC" id="2.7.11.1"/>
    </reaction>
</comment>
<feature type="region of interest" description="Disordered" evidence="15">
    <location>
        <begin position="1"/>
        <end position="255"/>
    </location>
</feature>
<keyword evidence="19" id="KW-1185">Reference proteome</keyword>
<dbReference type="InterPro" id="IPR036034">
    <property type="entry name" value="PDZ_sf"/>
</dbReference>
<feature type="compositionally biased region" description="Polar residues" evidence="15">
    <location>
        <begin position="1660"/>
        <end position="1683"/>
    </location>
</feature>
<dbReference type="InterPro" id="IPR050236">
    <property type="entry name" value="Ser_Thr_kinase_AGC"/>
</dbReference>
<dbReference type="InterPro" id="IPR011009">
    <property type="entry name" value="Kinase-like_dom_sf"/>
</dbReference>
<dbReference type="Gene3D" id="2.30.42.10">
    <property type="match status" value="1"/>
</dbReference>
<feature type="region of interest" description="Disordered" evidence="15">
    <location>
        <begin position="490"/>
        <end position="515"/>
    </location>
</feature>
<keyword evidence="8" id="KW-0808">Transferase</keyword>
<organism evidence="19 20">
    <name type="scientific">Plectus sambesii</name>
    <dbReference type="NCBI Taxonomy" id="2011161"/>
    <lineage>
        <taxon>Eukaryota</taxon>
        <taxon>Metazoa</taxon>
        <taxon>Ecdysozoa</taxon>
        <taxon>Nematoda</taxon>
        <taxon>Chromadorea</taxon>
        <taxon>Plectida</taxon>
        <taxon>Plectina</taxon>
        <taxon>Plectoidea</taxon>
        <taxon>Plectidae</taxon>
        <taxon>Plectus</taxon>
    </lineage>
</organism>
<feature type="compositionally biased region" description="Polar residues" evidence="15">
    <location>
        <begin position="219"/>
        <end position="231"/>
    </location>
</feature>
<dbReference type="PROSITE" id="PS50106">
    <property type="entry name" value="PDZ"/>
    <property type="match status" value="1"/>
</dbReference>
<accession>A0A914WMI3</accession>
<evidence type="ECO:0000256" key="15">
    <source>
        <dbReference type="SAM" id="MobiDB-lite"/>
    </source>
</evidence>
<dbReference type="Pfam" id="PF08926">
    <property type="entry name" value="DUF1908"/>
    <property type="match status" value="1"/>
</dbReference>
<feature type="compositionally biased region" description="Polar residues" evidence="15">
    <location>
        <begin position="1333"/>
        <end position="1342"/>
    </location>
</feature>
<dbReference type="Gene3D" id="3.30.200.20">
    <property type="entry name" value="Phosphorylase Kinase, domain 1"/>
    <property type="match status" value="1"/>
</dbReference>
<evidence type="ECO:0000256" key="11">
    <source>
        <dbReference type="ARBA" id="ARBA00022840"/>
    </source>
</evidence>
<dbReference type="PROSITE" id="PS50011">
    <property type="entry name" value="PROTEIN_KINASE_DOM"/>
    <property type="match status" value="1"/>
</dbReference>
<dbReference type="FunFam" id="1.10.510.10:FF:000012">
    <property type="entry name" value="microtubule-associated serine/threonine-protein kinase 2 isoform X1"/>
    <property type="match status" value="1"/>
</dbReference>
<feature type="compositionally biased region" description="Polar residues" evidence="15">
    <location>
        <begin position="383"/>
        <end position="394"/>
    </location>
</feature>
<feature type="region of interest" description="Disordered" evidence="15">
    <location>
        <begin position="1292"/>
        <end position="1345"/>
    </location>
</feature>
<evidence type="ECO:0000256" key="1">
    <source>
        <dbReference type="ARBA" id="ARBA00001946"/>
    </source>
</evidence>
<dbReference type="InterPro" id="IPR041489">
    <property type="entry name" value="PDZ_6"/>
</dbReference>
<evidence type="ECO:0000256" key="12">
    <source>
        <dbReference type="ARBA" id="ARBA00022842"/>
    </source>
</evidence>
<keyword evidence="10" id="KW-0418">Kinase</keyword>
<dbReference type="InterPro" id="IPR001478">
    <property type="entry name" value="PDZ"/>
</dbReference>
<dbReference type="GO" id="GO:0005524">
    <property type="term" value="F:ATP binding"/>
    <property type="evidence" value="ECO:0007669"/>
    <property type="project" value="UniProtKB-KW"/>
</dbReference>
<evidence type="ECO:0000256" key="6">
    <source>
        <dbReference type="ARBA" id="ARBA00022527"/>
    </source>
</evidence>
<feature type="domain" description="PDZ" evidence="17">
    <location>
        <begin position="1358"/>
        <end position="1447"/>
    </location>
</feature>
<dbReference type="PROSITE" id="PS51285">
    <property type="entry name" value="AGC_KINASE_CTER"/>
    <property type="match status" value="1"/>
</dbReference>
<keyword evidence="9" id="KW-0547">Nucleotide-binding</keyword>
<feature type="compositionally biased region" description="Low complexity" evidence="15">
    <location>
        <begin position="491"/>
        <end position="505"/>
    </location>
</feature>
<dbReference type="FunFam" id="1.20.1480.20:FF:000001">
    <property type="entry name" value="microtubule-associated serine/threonine-protein kinase 4 isoform X1"/>
    <property type="match status" value="1"/>
</dbReference>
<dbReference type="Gene3D" id="1.10.510.10">
    <property type="entry name" value="Transferase(Phosphotransferase) domain 1"/>
    <property type="match status" value="1"/>
</dbReference>
<evidence type="ECO:0000256" key="9">
    <source>
        <dbReference type="ARBA" id="ARBA00022741"/>
    </source>
</evidence>
<feature type="region of interest" description="Disordered" evidence="15">
    <location>
        <begin position="1610"/>
        <end position="1724"/>
    </location>
</feature>
<dbReference type="SUPFAM" id="SSF50156">
    <property type="entry name" value="PDZ domain-like"/>
    <property type="match status" value="1"/>
</dbReference>
<feature type="compositionally biased region" description="Low complexity" evidence="15">
    <location>
        <begin position="344"/>
        <end position="353"/>
    </location>
</feature>
<evidence type="ECO:0000256" key="3">
    <source>
        <dbReference type="ARBA" id="ARBA00009903"/>
    </source>
</evidence>
<feature type="compositionally biased region" description="Basic and acidic residues" evidence="15">
    <location>
        <begin position="143"/>
        <end position="161"/>
    </location>
</feature>
<feature type="compositionally biased region" description="Pro residues" evidence="15">
    <location>
        <begin position="193"/>
        <end position="202"/>
    </location>
</feature>
<comment type="cofactor">
    <cofactor evidence="1">
        <name>Mg(2+)</name>
        <dbReference type="ChEBI" id="CHEBI:18420"/>
    </cofactor>
</comment>
<dbReference type="WBParaSite" id="PSAMB.scaffold459size50392.g6055.t2">
    <property type="protein sequence ID" value="PSAMB.scaffold459size50392.g6055.t2"/>
    <property type="gene ID" value="PSAMB.scaffold459size50392.g6055"/>
</dbReference>
<evidence type="ECO:0000256" key="4">
    <source>
        <dbReference type="ARBA" id="ARBA00012513"/>
    </source>
</evidence>
<dbReference type="Proteomes" id="UP000887566">
    <property type="component" value="Unplaced"/>
</dbReference>
<evidence type="ECO:0000256" key="14">
    <source>
        <dbReference type="ARBA" id="ARBA00048679"/>
    </source>
</evidence>
<dbReference type="GO" id="GO:0000287">
    <property type="term" value="F:magnesium ion binding"/>
    <property type="evidence" value="ECO:0007669"/>
    <property type="project" value="InterPro"/>
</dbReference>
<feature type="compositionally biased region" description="Low complexity" evidence="15">
    <location>
        <begin position="33"/>
        <end position="43"/>
    </location>
</feature>
<dbReference type="SMART" id="SM00228">
    <property type="entry name" value="PDZ"/>
    <property type="match status" value="1"/>
</dbReference>
<dbReference type="PROSITE" id="PS00108">
    <property type="entry name" value="PROTEIN_KINASE_ST"/>
    <property type="match status" value="1"/>
</dbReference>
<dbReference type="FunFam" id="3.30.200.20:FF:000012">
    <property type="entry name" value="microtubule-associated serine/threonine-protein kinase 2 isoform X1"/>
    <property type="match status" value="1"/>
</dbReference>
<dbReference type="InterPro" id="IPR000961">
    <property type="entry name" value="AGC-kinase_C"/>
</dbReference>
<keyword evidence="12" id="KW-0460">Magnesium</keyword>
<dbReference type="InterPro" id="IPR000719">
    <property type="entry name" value="Prot_kinase_dom"/>
</dbReference>
<feature type="compositionally biased region" description="Basic residues" evidence="15">
    <location>
        <begin position="1474"/>
        <end position="1488"/>
    </location>
</feature>
<feature type="compositionally biased region" description="Low complexity" evidence="15">
    <location>
        <begin position="1"/>
        <end position="15"/>
    </location>
</feature>
<proteinExistence type="inferred from homology"/>
<feature type="compositionally biased region" description="Low complexity" evidence="15">
    <location>
        <begin position="240"/>
        <end position="251"/>
    </location>
</feature>
<dbReference type="PANTHER" id="PTHR24356:SF414">
    <property type="entry name" value="NON-SPECIFIC SERINE_THREONINE PROTEIN KINASE"/>
    <property type="match status" value="1"/>
</dbReference>
<dbReference type="SMART" id="SM00220">
    <property type="entry name" value="S_TKc"/>
    <property type="match status" value="1"/>
</dbReference>
<evidence type="ECO:0000256" key="13">
    <source>
        <dbReference type="ARBA" id="ARBA00047899"/>
    </source>
</evidence>
<feature type="compositionally biased region" description="Basic and acidic residues" evidence="15">
    <location>
        <begin position="1205"/>
        <end position="1216"/>
    </location>
</feature>
<evidence type="ECO:0000256" key="2">
    <source>
        <dbReference type="ARBA" id="ARBA00004496"/>
    </source>
</evidence>
<keyword evidence="7" id="KW-0597">Phosphoprotein</keyword>
<feature type="compositionally biased region" description="Low complexity" evidence="15">
    <location>
        <begin position="1633"/>
        <end position="1659"/>
    </location>
</feature>
<feature type="compositionally biased region" description="Basic and acidic residues" evidence="15">
    <location>
        <begin position="1091"/>
        <end position="1100"/>
    </location>
</feature>
<feature type="region of interest" description="Disordered" evidence="15">
    <location>
        <begin position="659"/>
        <end position="711"/>
    </location>
</feature>
<dbReference type="CDD" id="cd05609">
    <property type="entry name" value="STKc_MAST"/>
    <property type="match status" value="1"/>
</dbReference>
<dbReference type="SUPFAM" id="SSF56112">
    <property type="entry name" value="Protein kinase-like (PK-like)"/>
    <property type="match status" value="1"/>
</dbReference>
<feature type="compositionally biased region" description="Low complexity" evidence="15">
    <location>
        <begin position="1122"/>
        <end position="1155"/>
    </location>
</feature>
<evidence type="ECO:0000259" key="17">
    <source>
        <dbReference type="PROSITE" id="PS50106"/>
    </source>
</evidence>
<comment type="similarity">
    <text evidence="3">Belongs to the protein kinase superfamily. AGC Ser/Thr protein kinase family.</text>
</comment>
<evidence type="ECO:0000256" key="8">
    <source>
        <dbReference type="ARBA" id="ARBA00022679"/>
    </source>
</evidence>
<feature type="compositionally biased region" description="Low complexity" evidence="15">
    <location>
        <begin position="1305"/>
        <end position="1322"/>
    </location>
</feature>
<evidence type="ECO:0000259" key="16">
    <source>
        <dbReference type="PROSITE" id="PS50011"/>
    </source>
</evidence>
<evidence type="ECO:0000313" key="19">
    <source>
        <dbReference type="Proteomes" id="UP000887566"/>
    </source>
</evidence>
<dbReference type="GO" id="GO:0005737">
    <property type="term" value="C:cytoplasm"/>
    <property type="evidence" value="ECO:0007669"/>
    <property type="project" value="UniProtKB-SubCell"/>
</dbReference>
<evidence type="ECO:0000256" key="10">
    <source>
        <dbReference type="ARBA" id="ARBA00022777"/>
    </source>
</evidence>
<feature type="region of interest" description="Disordered" evidence="15">
    <location>
        <begin position="1469"/>
        <end position="1550"/>
    </location>
</feature>
<feature type="domain" description="Protein kinase" evidence="16">
    <location>
        <begin position="716"/>
        <end position="991"/>
    </location>
</feature>
<comment type="subcellular location">
    <subcellularLocation>
        <location evidence="2">Cytoplasm</location>
    </subcellularLocation>
</comment>
<keyword evidence="5" id="KW-0963">Cytoplasm</keyword>
<protein>
    <recommendedName>
        <fullName evidence="4">non-specific serine/threonine protein kinase</fullName>
        <ecNumber evidence="4">2.7.11.1</ecNumber>
    </recommendedName>
</protein>
<sequence>MLAFVASASTARNSPRSPPPPRKYGVCYLVDGSLRSTSKSSSSDKNGRVTSGARSCDDRARCGQQSSTASGGGGRQPRSAVAAAGGALRGSSPAHSSRRHTELRILVKPVSGTNAELPPAPKSQRQKPQQLDEKQAQQQLQQQEHESADRGRGSRRERRDSIPSSRSFPGTALLIVTDDDAERTNGSALSSPRTPPPPPKTPDSPWQRFPSMLRRAWESGQSQSRSGSPTPAHTPLSPRASYESSVAASSARPGEKQLTVGRSISCYTMGERGFRLSPPPEIILTHLMQLKKELRPVNQRNNRGLRRSFNASTSPVLPPRCRSPGRSLLGGKTAPLLPGGGGPSTSSAAAGGAVMHGRSHSTRSGSSLMAPSHGDTRRWSVASLPSSSGYGTPGSNSAFSSQYSSQEHLAEMMGDLRMGAHFDSNDSCPSNEDCGFRPRSRSLNSPVKFGSDSANDVSIRSNVYKERFPKAKSQMEEKLTAFIEENGPLSGGTTVSSTAVSGDTSPAAKRLSRMESVETSGSLGDAVVMRLIADGATRFLHHQIVEMAADCLNRSREDLITSIYFCDMSQRLEDTLIEAHEKTSPESYAYLSKLVKQLLMIVSRPARLLECLEFDPDEFYQLLEEAEGAVREQLGSGTARVPDLPQYIVSKLGLDRDPLMDTTDTSAAGPSDPANPFDYTDGNDKTLHASSFDGYITDDKPKSAWPESRPPCEDDFETIRLVSNGAYGAVYLVRHRETRQRFALKKMSKQSLMLRNQIDQVYAERDILTFTDNPFVVSFYGSFETKHHLCMLMEYVEGGDCAALLKNAGTLPADLTRLYIAETVLAIEYLHSYGIVHRDMKPDNLLITAMGHIKLTDFGLSKIGLMNRTTLVYEGGLDVADTQQFKDKQLCGTPEYIAPEVILRQGYGKPVDWWALGVILYEFLVGIVPFIGNTPEELFANVISEDIVFPTDEEAMSEEAEDLVRHLLEKNPLERLGTLNGAAEVSVHPFFKGLDFNSLLRQKAEFVPRLENEEDTSYFDTRADRYNHDAESGEEESSTPMFWSFSTASPRHSIVGIDAQHLPMPGAADPLARKASAQSEESAESGFGGHHSADSDVEIRYGNEPIPTAVLLRRRFSAQRQTNFSTSSSGTGTPGVNTNFSSTDSSIDASSSTSAPMGGSGCLGEELHQAPRRRTHTAPSPLPRFAISCDPDEGGSSSVHASHHLHPDNVSKELSPVDERLTPIELDEEDHRLRFTSVGADFAASTSNVTMRNRERPSGGGRKVVAPSPMQKALTVATSGIIGHGNRHNPALHLVIPTASPPPSSNSSQLSPGGCSASSASSVDMPTPKDNLTALSLQSSGSGADLSPQILGQPLNAPIIIRKGPRGFGFTIRSVRVYLGEDSDYYTIQHMVTQVDENSPAYEGGLRQDDLITHVHGEPVQNLTHPQLMHRLLSFGNELNLKLMHRLLSFGNELNLKVTPIANTSIKEGAARRSVGKLAKKKTKRPQRRAPLEKKPRKPPSLLRRLSGKRTSTEIAPGTSLQKQTFIPRSVSSQDGVGAQPGATGGTNMQVPAVQHKRLSDVGLRSDDPALAVGPQTSPLVLAAAATASANRPSTLQGLKHKVQGMAQHLTPGGRKHQNTAPMPVSPLARQDSVPSSSASTVPSTACASLSPSRSPSPLAMQTQVNTTGSATASTVKRTVTQPRKSDVGLVSLTTAPSSQLSSDKVGRPDRKLSVPVPQPPPRK</sequence>
<feature type="region of interest" description="Disordered" evidence="15">
    <location>
        <begin position="1061"/>
        <end position="1100"/>
    </location>
</feature>
<feature type="compositionally biased region" description="Polar residues" evidence="15">
    <location>
        <begin position="1509"/>
        <end position="1535"/>
    </location>
</feature>
<dbReference type="InterPro" id="IPR023142">
    <property type="entry name" value="MAST_pre-PK_dom_sf"/>
</dbReference>
<feature type="domain" description="AGC-kinase C-terminal" evidence="18">
    <location>
        <begin position="992"/>
        <end position="1057"/>
    </location>
</feature>
<keyword evidence="11" id="KW-0067">ATP-binding</keyword>
<dbReference type="Pfam" id="PF00069">
    <property type="entry name" value="Pkinase"/>
    <property type="match status" value="1"/>
</dbReference>
<evidence type="ECO:0000259" key="18">
    <source>
        <dbReference type="PROSITE" id="PS51285"/>
    </source>
</evidence>
<feature type="region of interest" description="Disordered" evidence="15">
    <location>
        <begin position="1121"/>
        <end position="1216"/>
    </location>
</feature>
<evidence type="ECO:0000256" key="5">
    <source>
        <dbReference type="ARBA" id="ARBA00022490"/>
    </source>
</evidence>